<dbReference type="Proteomes" id="UP000261905">
    <property type="component" value="Unassembled WGS sequence"/>
</dbReference>
<dbReference type="OrthoDB" id="2593402at2"/>
<proteinExistence type="predicted"/>
<evidence type="ECO:0000313" key="2">
    <source>
        <dbReference type="Proteomes" id="UP000261905"/>
    </source>
</evidence>
<dbReference type="EMBL" id="QUBQ01000001">
    <property type="protein sequence ID" value="REK76364.1"/>
    <property type="molecule type" value="Genomic_DNA"/>
</dbReference>
<dbReference type="AlphaFoldDB" id="A0A371PJM4"/>
<name>A0A371PJM4_9BACL</name>
<dbReference type="RefSeq" id="WP_116043263.1">
    <property type="nucleotide sequence ID" value="NZ_QUBQ01000001.1"/>
</dbReference>
<sequence>MHVRHKLRALFAALLLSAGLVGCSVVEMNRTPEEWLSLSYSGLAAMDQYAFSGSMSMGMEEGIMFKPQMFEGKVVNHHQLTIQSDKQDPLYWNPVEVLDSLNRSHESVEIVRSGERDSSGATTLVLRVVEKRDAAKNRWVGVLVQELEQVTGEVVITSGAGSAKRKEIAEQAKQELDAMLRSLEVHTAYEIVVDKQRMLPLKMEENTTFTYDRKDRKLQENRHTSVRFQAFESTAAKTD</sequence>
<dbReference type="PROSITE" id="PS51257">
    <property type="entry name" value="PROKAR_LIPOPROTEIN"/>
    <property type="match status" value="1"/>
</dbReference>
<accession>A0A371PJM4</accession>
<protein>
    <submittedName>
        <fullName evidence="1">Uncharacterized protein</fullName>
    </submittedName>
</protein>
<reference evidence="1 2" key="1">
    <citation type="submission" date="2018-08" db="EMBL/GenBank/DDBJ databases">
        <title>Paenibacillus sp. M4BSY-1, whole genome shotgun sequence.</title>
        <authorList>
            <person name="Tuo L."/>
        </authorList>
    </citation>
    <scope>NUCLEOTIDE SEQUENCE [LARGE SCALE GENOMIC DNA]</scope>
    <source>
        <strain evidence="1 2">M4BSY-1</strain>
    </source>
</reference>
<evidence type="ECO:0000313" key="1">
    <source>
        <dbReference type="EMBL" id="REK76364.1"/>
    </source>
</evidence>
<gene>
    <name evidence="1" type="ORF">DX130_04790</name>
</gene>
<organism evidence="1 2">
    <name type="scientific">Paenibacillus paeoniae</name>
    <dbReference type="NCBI Taxonomy" id="2292705"/>
    <lineage>
        <taxon>Bacteria</taxon>
        <taxon>Bacillati</taxon>
        <taxon>Bacillota</taxon>
        <taxon>Bacilli</taxon>
        <taxon>Bacillales</taxon>
        <taxon>Paenibacillaceae</taxon>
        <taxon>Paenibacillus</taxon>
    </lineage>
</organism>
<comment type="caution">
    <text evidence="1">The sequence shown here is derived from an EMBL/GenBank/DDBJ whole genome shotgun (WGS) entry which is preliminary data.</text>
</comment>
<keyword evidence="2" id="KW-1185">Reference proteome</keyword>